<dbReference type="Pfam" id="PF18454">
    <property type="entry name" value="Mtd_N"/>
    <property type="match status" value="1"/>
</dbReference>
<sequence length="207" mass="20050">MAIQLKRGTSATRTSYIPADGELLIVDTSTTTPKVYVGDGNTAGGKLVADPSSSGGGGAGGNAFANIAVSGQTTVIAESTTDTVTLVAGTGISLATDAVTDSVIITNTVSGGGGGGASTFADLSDTPVSITPADANKIIKINANGTAIVFEDSTAGLTAVSEDLTPELGGNLNVNGKTITSTSSGNITIAPDGSGKIVTSGKGIDLA</sequence>
<dbReference type="InterPro" id="IPR041352">
    <property type="entry name" value="Mtd_N"/>
</dbReference>
<proteinExistence type="predicted"/>
<accession>A0A382W750</accession>
<dbReference type="AlphaFoldDB" id="A0A382W750"/>
<organism evidence="2">
    <name type="scientific">marine metagenome</name>
    <dbReference type="NCBI Taxonomy" id="408172"/>
    <lineage>
        <taxon>unclassified sequences</taxon>
        <taxon>metagenomes</taxon>
        <taxon>ecological metagenomes</taxon>
    </lineage>
</organism>
<gene>
    <name evidence="2" type="ORF">METZ01_LOCUS407348</name>
</gene>
<dbReference type="EMBL" id="UINC01157480">
    <property type="protein sequence ID" value="SVD54494.1"/>
    <property type="molecule type" value="Genomic_DNA"/>
</dbReference>
<feature type="non-terminal residue" evidence="2">
    <location>
        <position position="207"/>
    </location>
</feature>
<reference evidence="2" key="1">
    <citation type="submission" date="2018-05" db="EMBL/GenBank/DDBJ databases">
        <authorList>
            <person name="Lanie J.A."/>
            <person name="Ng W.-L."/>
            <person name="Kazmierczak K.M."/>
            <person name="Andrzejewski T.M."/>
            <person name="Davidsen T.M."/>
            <person name="Wayne K.J."/>
            <person name="Tettelin H."/>
            <person name="Glass J.I."/>
            <person name="Rusch D."/>
            <person name="Podicherti R."/>
            <person name="Tsui H.-C.T."/>
            <person name="Winkler M.E."/>
        </authorList>
    </citation>
    <scope>NUCLEOTIDE SEQUENCE</scope>
</reference>
<dbReference type="Gene3D" id="2.10.10.30">
    <property type="match status" value="1"/>
</dbReference>
<evidence type="ECO:0000313" key="2">
    <source>
        <dbReference type="EMBL" id="SVD54494.1"/>
    </source>
</evidence>
<feature type="domain" description="Major tropism determinant N-terminal" evidence="1">
    <location>
        <begin position="3"/>
        <end position="42"/>
    </location>
</feature>
<name>A0A382W750_9ZZZZ</name>
<evidence type="ECO:0000259" key="1">
    <source>
        <dbReference type="Pfam" id="PF18454"/>
    </source>
</evidence>
<protein>
    <recommendedName>
        <fullName evidence="1">Major tropism determinant N-terminal domain-containing protein</fullName>
    </recommendedName>
</protein>